<evidence type="ECO:0000256" key="1">
    <source>
        <dbReference type="SAM" id="Phobius"/>
    </source>
</evidence>
<keyword evidence="1" id="KW-1133">Transmembrane helix</keyword>
<feature type="transmembrane region" description="Helical" evidence="1">
    <location>
        <begin position="198"/>
        <end position="219"/>
    </location>
</feature>
<dbReference type="Pfam" id="PF01569">
    <property type="entry name" value="PAP2"/>
    <property type="match status" value="1"/>
</dbReference>
<dbReference type="Gene3D" id="1.20.144.10">
    <property type="entry name" value="Phosphatidic acid phosphatase type 2/haloperoxidase"/>
    <property type="match status" value="1"/>
</dbReference>
<feature type="transmembrane region" description="Helical" evidence="1">
    <location>
        <begin position="41"/>
        <end position="61"/>
    </location>
</feature>
<name>A0A7Z0KB80_9MICC</name>
<gene>
    <name evidence="3" type="ORF">HNR09_000728</name>
</gene>
<protein>
    <submittedName>
        <fullName evidence="3">Membrane-associated phospholipid phosphatase</fullName>
    </submittedName>
</protein>
<proteinExistence type="predicted"/>
<dbReference type="InterPro" id="IPR036938">
    <property type="entry name" value="PAP2/HPO_sf"/>
</dbReference>
<dbReference type="RefSeq" id="WP_218881877.1">
    <property type="nucleotide sequence ID" value="NZ_BAAALL010000004.1"/>
</dbReference>
<dbReference type="EMBL" id="JACCFY010000001">
    <property type="protein sequence ID" value="NYJ77317.1"/>
    <property type="molecule type" value="Genomic_DNA"/>
</dbReference>
<keyword evidence="1" id="KW-0472">Membrane</keyword>
<sequence>MLAGSYLLAVWTPQGQALENAALRGADQVSGQDFVSANVELHAITMVSLAALTLLVATIALVRRRVDLAVAGAGLIVLSQAITQLLKRFILPRPELVDAAGHAHNSFPSGHTTIALTVIFALILVVPYRMRGIMMFFAAPWALSIGAYTITAQWHRFSDTLGAMAVALLCACLSSWWLARRGRVVRYRGRTFRGRVILAVLIMGLTALTLAMGGLLWGAGFSRGIDFSAPDEVWDYNAYLGASVLSLGFAGLSILSFWGLWHRRDVAPAARSAGADTDSR</sequence>
<comment type="caution">
    <text evidence="3">The sequence shown here is derived from an EMBL/GenBank/DDBJ whole genome shotgun (WGS) entry which is preliminary data.</text>
</comment>
<feature type="domain" description="Phosphatidic acid phosphatase type 2/haloperoxidase" evidence="2">
    <location>
        <begin position="75"/>
        <end position="182"/>
    </location>
</feature>
<evidence type="ECO:0000313" key="3">
    <source>
        <dbReference type="EMBL" id="NYJ77317.1"/>
    </source>
</evidence>
<feature type="transmembrane region" description="Helical" evidence="1">
    <location>
        <begin position="160"/>
        <end position="178"/>
    </location>
</feature>
<dbReference type="SUPFAM" id="SSF48317">
    <property type="entry name" value="Acid phosphatase/Vanadium-dependent haloperoxidase"/>
    <property type="match status" value="1"/>
</dbReference>
<dbReference type="AlphaFoldDB" id="A0A7Z0KB80"/>
<reference evidence="3 4" key="1">
    <citation type="submission" date="2020-07" db="EMBL/GenBank/DDBJ databases">
        <title>Sequencing the genomes of 1000 actinobacteria strains.</title>
        <authorList>
            <person name="Klenk H.-P."/>
        </authorList>
    </citation>
    <scope>NUCLEOTIDE SEQUENCE [LARGE SCALE GENOMIC DNA]</scope>
    <source>
        <strain evidence="3 4">DSM 15475</strain>
    </source>
</reference>
<feature type="transmembrane region" description="Helical" evidence="1">
    <location>
        <begin position="106"/>
        <end position="126"/>
    </location>
</feature>
<keyword evidence="1" id="KW-0812">Transmembrane</keyword>
<organism evidence="3 4">
    <name type="scientific">Nesterenkonia xinjiangensis</name>
    <dbReference type="NCBI Taxonomy" id="225327"/>
    <lineage>
        <taxon>Bacteria</taxon>
        <taxon>Bacillati</taxon>
        <taxon>Actinomycetota</taxon>
        <taxon>Actinomycetes</taxon>
        <taxon>Micrococcales</taxon>
        <taxon>Micrococcaceae</taxon>
        <taxon>Nesterenkonia</taxon>
    </lineage>
</organism>
<accession>A0A7Z0KB80</accession>
<feature type="transmembrane region" description="Helical" evidence="1">
    <location>
        <begin position="133"/>
        <end position="154"/>
    </location>
</feature>
<feature type="transmembrane region" description="Helical" evidence="1">
    <location>
        <begin position="239"/>
        <end position="261"/>
    </location>
</feature>
<dbReference type="InterPro" id="IPR000326">
    <property type="entry name" value="PAP2/HPO"/>
</dbReference>
<feature type="transmembrane region" description="Helical" evidence="1">
    <location>
        <begin position="68"/>
        <end position="86"/>
    </location>
</feature>
<evidence type="ECO:0000259" key="2">
    <source>
        <dbReference type="Pfam" id="PF01569"/>
    </source>
</evidence>
<keyword evidence="4" id="KW-1185">Reference proteome</keyword>
<dbReference type="Proteomes" id="UP000535437">
    <property type="component" value="Unassembled WGS sequence"/>
</dbReference>
<evidence type="ECO:0000313" key="4">
    <source>
        <dbReference type="Proteomes" id="UP000535437"/>
    </source>
</evidence>